<dbReference type="EMBL" id="BARU01017456">
    <property type="protein sequence ID" value="GAH60298.1"/>
    <property type="molecule type" value="Genomic_DNA"/>
</dbReference>
<comment type="caution">
    <text evidence="1">The sequence shown here is derived from an EMBL/GenBank/DDBJ whole genome shotgun (WGS) entry which is preliminary data.</text>
</comment>
<feature type="non-terminal residue" evidence="1">
    <location>
        <position position="68"/>
    </location>
</feature>
<organism evidence="1">
    <name type="scientific">marine sediment metagenome</name>
    <dbReference type="NCBI Taxonomy" id="412755"/>
    <lineage>
        <taxon>unclassified sequences</taxon>
        <taxon>metagenomes</taxon>
        <taxon>ecological metagenomes</taxon>
    </lineage>
</organism>
<dbReference type="AlphaFoldDB" id="X1IRX4"/>
<name>X1IRX4_9ZZZZ</name>
<gene>
    <name evidence="1" type="ORF">S03H2_28955</name>
</gene>
<evidence type="ECO:0000313" key="1">
    <source>
        <dbReference type="EMBL" id="GAH60298.1"/>
    </source>
</evidence>
<protein>
    <submittedName>
        <fullName evidence="1">Uncharacterized protein</fullName>
    </submittedName>
</protein>
<reference evidence="1" key="1">
    <citation type="journal article" date="2014" name="Front. Microbiol.">
        <title>High frequency of phylogenetically diverse reductive dehalogenase-homologous genes in deep subseafloor sedimentary metagenomes.</title>
        <authorList>
            <person name="Kawai M."/>
            <person name="Futagami T."/>
            <person name="Toyoda A."/>
            <person name="Takaki Y."/>
            <person name="Nishi S."/>
            <person name="Hori S."/>
            <person name="Arai W."/>
            <person name="Tsubouchi T."/>
            <person name="Morono Y."/>
            <person name="Uchiyama I."/>
            <person name="Ito T."/>
            <person name="Fujiyama A."/>
            <person name="Inagaki F."/>
            <person name="Takami H."/>
        </authorList>
    </citation>
    <scope>NUCLEOTIDE SEQUENCE</scope>
    <source>
        <strain evidence="1">Expedition CK06-06</strain>
    </source>
</reference>
<sequence length="68" mass="8151">MYLFIINSIDFCNRAIKYIINLIETFLAQKISHIDNYTYNLSKKRLQKLMKNETSIEDTIQTVEKYRG</sequence>
<accession>X1IRX4</accession>
<proteinExistence type="predicted"/>